<dbReference type="EC" id="2.3.1.-" evidence="1"/>
<organism evidence="1 2">
    <name type="scientific">Duganella phyllosphaerae</name>
    <dbReference type="NCBI Taxonomy" id="762836"/>
    <lineage>
        <taxon>Bacteria</taxon>
        <taxon>Pseudomonadati</taxon>
        <taxon>Pseudomonadota</taxon>
        <taxon>Betaproteobacteria</taxon>
        <taxon>Burkholderiales</taxon>
        <taxon>Oxalobacteraceae</taxon>
        <taxon>Telluria group</taxon>
        <taxon>Duganella</taxon>
    </lineage>
</organism>
<dbReference type="EMBL" id="LROM01000071">
    <property type="protein sequence ID" value="OFA03883.1"/>
    <property type="molecule type" value="Genomic_DNA"/>
</dbReference>
<dbReference type="OrthoDB" id="272049at2"/>
<dbReference type="PANTHER" id="PTHR23416">
    <property type="entry name" value="SIALIC ACID SYNTHASE-RELATED"/>
    <property type="match status" value="1"/>
</dbReference>
<sequence length="219" mass="23081">MTFNPLDLESLRIGVIQSEPTLLENAVRAVLIHYFYHVSNKAMVEVVPVVPGGATALNLMSPALFRGRGRIRLSGTTVLGVAQSPGAYASSYLDARNEASLIEIGASTTLNNRASILSEGAGIHIGERCMIGQEVLITDSNFHELAVARRAMNDQRPRAVHIGNDVFIGARVTILKGCRVGDGSVLAAGSVLPPGFEARPLSIVAGNPARVVGQVESGT</sequence>
<dbReference type="SUPFAM" id="SSF51161">
    <property type="entry name" value="Trimeric LpxA-like enzymes"/>
    <property type="match status" value="1"/>
</dbReference>
<accession>A0A1E7WVY8</accession>
<dbReference type="InterPro" id="IPR051159">
    <property type="entry name" value="Hexapeptide_acetyltransf"/>
</dbReference>
<keyword evidence="1" id="KW-0808">Transferase</keyword>
<dbReference type="GO" id="GO:0016746">
    <property type="term" value="F:acyltransferase activity"/>
    <property type="evidence" value="ECO:0007669"/>
    <property type="project" value="UniProtKB-KW"/>
</dbReference>
<reference evidence="2" key="1">
    <citation type="journal article" date="2016" name="Front. Microbiol.">
        <title>Molecular Keys to the Janthinobacterium and Duganella spp. Interaction with the Plant Pathogen Fusarium graminearum.</title>
        <authorList>
            <person name="Haack F.S."/>
            <person name="Poehlein A."/>
            <person name="Kroger C."/>
            <person name="Voigt C.A."/>
            <person name="Piepenbring M."/>
            <person name="Bode H.B."/>
            <person name="Daniel R."/>
            <person name="Schafer W."/>
            <person name="Streit W.R."/>
        </authorList>
    </citation>
    <scope>NUCLEOTIDE SEQUENCE [LARGE SCALE GENOMIC DNA]</scope>
    <source>
        <strain evidence="2">T54</strain>
    </source>
</reference>
<protein>
    <submittedName>
        <fullName evidence="1">Putative acetyltransferase</fullName>
        <ecNumber evidence="1">2.3.1.-</ecNumber>
    </submittedName>
</protein>
<evidence type="ECO:0000313" key="2">
    <source>
        <dbReference type="Proteomes" id="UP000175989"/>
    </source>
</evidence>
<dbReference type="Pfam" id="PF00132">
    <property type="entry name" value="Hexapep"/>
    <property type="match status" value="1"/>
</dbReference>
<dbReference type="RefSeq" id="WP_070247404.1">
    <property type="nucleotide sequence ID" value="NZ_LROM01000071.1"/>
</dbReference>
<keyword evidence="2" id="KW-1185">Reference proteome</keyword>
<dbReference type="Proteomes" id="UP000175989">
    <property type="component" value="Unassembled WGS sequence"/>
</dbReference>
<gene>
    <name evidence="1" type="ORF">DUPY_16980</name>
</gene>
<dbReference type="Gene3D" id="2.160.10.10">
    <property type="entry name" value="Hexapeptide repeat proteins"/>
    <property type="match status" value="1"/>
</dbReference>
<evidence type="ECO:0000313" key="1">
    <source>
        <dbReference type="EMBL" id="OFA03883.1"/>
    </source>
</evidence>
<proteinExistence type="predicted"/>
<name>A0A1E7WVY8_9BURK</name>
<dbReference type="InterPro" id="IPR011004">
    <property type="entry name" value="Trimer_LpxA-like_sf"/>
</dbReference>
<comment type="caution">
    <text evidence="1">The sequence shown here is derived from an EMBL/GenBank/DDBJ whole genome shotgun (WGS) entry which is preliminary data.</text>
</comment>
<dbReference type="InterPro" id="IPR001451">
    <property type="entry name" value="Hexapep"/>
</dbReference>
<dbReference type="AlphaFoldDB" id="A0A1E7WVY8"/>
<dbReference type="CDD" id="cd04647">
    <property type="entry name" value="LbH_MAT_like"/>
    <property type="match status" value="1"/>
</dbReference>
<keyword evidence="1" id="KW-0012">Acyltransferase</keyword>